<dbReference type="SUPFAM" id="SSF46689">
    <property type="entry name" value="Homeodomain-like"/>
    <property type="match status" value="2"/>
</dbReference>
<dbReference type="Gene3D" id="3.40.630.30">
    <property type="match status" value="1"/>
</dbReference>
<dbReference type="InterPro" id="IPR050959">
    <property type="entry name" value="MarA-like"/>
</dbReference>
<dbReference type="Gene3D" id="1.10.10.60">
    <property type="entry name" value="Homeodomain-like"/>
    <property type="match status" value="2"/>
</dbReference>
<dbReference type="SMART" id="SM00342">
    <property type="entry name" value="HTH_ARAC"/>
    <property type="match status" value="1"/>
</dbReference>
<dbReference type="PANTHER" id="PTHR47504">
    <property type="entry name" value="RIGHT ORIGIN-BINDING PROTEIN"/>
    <property type="match status" value="1"/>
</dbReference>
<dbReference type="InterPro" id="IPR009057">
    <property type="entry name" value="Homeodomain-like_sf"/>
</dbReference>
<dbReference type="Proteomes" id="UP000806528">
    <property type="component" value="Unassembled WGS sequence"/>
</dbReference>
<keyword evidence="6" id="KW-1185">Reference proteome</keyword>
<dbReference type="PANTHER" id="PTHR47504:SF5">
    <property type="entry name" value="RIGHT ORIGIN-BINDING PROTEIN"/>
    <property type="match status" value="1"/>
</dbReference>
<evidence type="ECO:0000256" key="2">
    <source>
        <dbReference type="ARBA" id="ARBA00023125"/>
    </source>
</evidence>
<dbReference type="EMBL" id="JADBGI010000004">
    <property type="protein sequence ID" value="MBE2998332.1"/>
    <property type="molecule type" value="Genomic_DNA"/>
</dbReference>
<dbReference type="InterPro" id="IPR016181">
    <property type="entry name" value="Acyl_CoA_acyltransferase"/>
</dbReference>
<dbReference type="SUPFAM" id="SSF55729">
    <property type="entry name" value="Acyl-CoA N-acyltransferases (Nat)"/>
    <property type="match status" value="1"/>
</dbReference>
<evidence type="ECO:0000313" key="5">
    <source>
        <dbReference type="EMBL" id="MBE2998332.1"/>
    </source>
</evidence>
<dbReference type="Pfam" id="PF12833">
    <property type="entry name" value="HTH_18"/>
    <property type="match status" value="1"/>
</dbReference>
<keyword evidence="2" id="KW-0238">DNA-binding</keyword>
<dbReference type="InterPro" id="IPR018062">
    <property type="entry name" value="HTH_AraC-typ_CS"/>
</dbReference>
<dbReference type="RefSeq" id="WP_193120962.1">
    <property type="nucleotide sequence ID" value="NZ_JADBGI010000004.1"/>
</dbReference>
<organism evidence="5 6">
    <name type="scientific">Nocardiopsis coralli</name>
    <dbReference type="NCBI Taxonomy" id="2772213"/>
    <lineage>
        <taxon>Bacteria</taxon>
        <taxon>Bacillati</taxon>
        <taxon>Actinomycetota</taxon>
        <taxon>Actinomycetes</taxon>
        <taxon>Streptosporangiales</taxon>
        <taxon>Nocardiopsidaceae</taxon>
        <taxon>Nocardiopsis</taxon>
    </lineage>
</organism>
<feature type="domain" description="HTH araC/xylS-type" evidence="4">
    <location>
        <begin position="7"/>
        <end position="105"/>
    </location>
</feature>
<keyword evidence="3" id="KW-0804">Transcription</keyword>
<accession>A0ABR9P3E8</accession>
<comment type="caution">
    <text evidence="5">The sequence shown here is derived from an EMBL/GenBank/DDBJ whole genome shotgun (WGS) entry which is preliminary data.</text>
</comment>
<evidence type="ECO:0000313" key="6">
    <source>
        <dbReference type="Proteomes" id="UP000806528"/>
    </source>
</evidence>
<sequence>MRSTDHAATVDHVERFLHTDLRLDRIAAAVGYSPHHLHRSFRGTFGLTLHTYIRRRRLTEAALALATTSEPVLDIAMDHGFGSQQSFTAAFSAVYGAPPATWRRTRRYYPLLLPYRFEAADWELSGTDRFEITGRAAVEELLSLSLSAVDMLPALEADRHAEALARCAETHRAMVAHRGGRPAAALLVDPESGHIDYLAAHPLARGAMVVSALLGEARSLHPRLSVTTFREGDRADLGHRRTLLGMAFRPAPLEVEFGYPTQRLDSHPQPTVR</sequence>
<reference evidence="5 6" key="1">
    <citation type="submission" date="2020-09" db="EMBL/GenBank/DDBJ databases">
        <title>Diversity and distribution of actinomycetes associated with coral in the coast of Hainan.</title>
        <authorList>
            <person name="Li F."/>
        </authorList>
    </citation>
    <scope>NUCLEOTIDE SEQUENCE [LARGE SCALE GENOMIC DNA]</scope>
    <source>
        <strain evidence="5 6">HNM0947</strain>
    </source>
</reference>
<evidence type="ECO:0000256" key="1">
    <source>
        <dbReference type="ARBA" id="ARBA00023015"/>
    </source>
</evidence>
<keyword evidence="1" id="KW-0805">Transcription regulation</keyword>
<proteinExistence type="predicted"/>
<dbReference type="InterPro" id="IPR018060">
    <property type="entry name" value="HTH_AraC"/>
</dbReference>
<evidence type="ECO:0000259" key="4">
    <source>
        <dbReference type="PROSITE" id="PS01124"/>
    </source>
</evidence>
<dbReference type="PROSITE" id="PS01124">
    <property type="entry name" value="HTH_ARAC_FAMILY_2"/>
    <property type="match status" value="1"/>
</dbReference>
<dbReference type="PROSITE" id="PS00041">
    <property type="entry name" value="HTH_ARAC_FAMILY_1"/>
    <property type="match status" value="1"/>
</dbReference>
<name>A0ABR9P3E8_9ACTN</name>
<protein>
    <submittedName>
        <fullName evidence="5">Helix-turn-helix transcriptional regulator</fullName>
    </submittedName>
</protein>
<gene>
    <name evidence="5" type="ORF">IDM40_06375</name>
</gene>
<evidence type="ECO:0000256" key="3">
    <source>
        <dbReference type="ARBA" id="ARBA00023163"/>
    </source>
</evidence>